<evidence type="ECO:0000256" key="3">
    <source>
        <dbReference type="ARBA" id="ARBA00013184"/>
    </source>
</evidence>
<dbReference type="PANTHER" id="PTHR45750">
    <property type="entry name" value="GH11602P"/>
    <property type="match status" value="1"/>
</dbReference>
<name>A0A6T6CJQ9_9RHOD</name>
<feature type="domain" description="N-acetyltransferase" evidence="15">
    <location>
        <begin position="153"/>
        <end position="308"/>
    </location>
</feature>
<dbReference type="SUPFAM" id="SSF47370">
    <property type="entry name" value="Bromodomain"/>
    <property type="match status" value="1"/>
</dbReference>
<keyword evidence="9" id="KW-0804">Transcription</keyword>
<dbReference type="InterPro" id="IPR016181">
    <property type="entry name" value="Acyl_CoA_acyltransferase"/>
</dbReference>
<dbReference type="InterPro" id="IPR001487">
    <property type="entry name" value="Bromodomain"/>
</dbReference>
<evidence type="ECO:0000256" key="7">
    <source>
        <dbReference type="ARBA" id="ARBA00023117"/>
    </source>
</evidence>
<dbReference type="EMBL" id="HBGH01016061">
    <property type="protein sequence ID" value="CAD9236809.1"/>
    <property type="molecule type" value="Transcribed_RNA"/>
</dbReference>
<evidence type="ECO:0000256" key="5">
    <source>
        <dbReference type="ARBA" id="ARBA00022853"/>
    </source>
</evidence>
<feature type="compositionally biased region" description="Acidic residues" evidence="13">
    <location>
        <begin position="10"/>
        <end position="24"/>
    </location>
</feature>
<dbReference type="SMART" id="SM00297">
    <property type="entry name" value="BROMO"/>
    <property type="match status" value="1"/>
</dbReference>
<evidence type="ECO:0000256" key="2">
    <source>
        <dbReference type="ARBA" id="ARBA00008607"/>
    </source>
</evidence>
<dbReference type="EC" id="2.3.1.48" evidence="3"/>
<feature type="region of interest" description="Disordered" evidence="13">
    <location>
        <begin position="1"/>
        <end position="93"/>
    </location>
</feature>
<protein>
    <recommendedName>
        <fullName evidence="3">histone acetyltransferase</fullName>
        <ecNumber evidence="3">2.3.1.48</ecNumber>
    </recommendedName>
</protein>
<dbReference type="PANTHER" id="PTHR45750:SF3">
    <property type="entry name" value="HISTONE ACETYLTRANSFERASE"/>
    <property type="match status" value="1"/>
</dbReference>
<keyword evidence="5" id="KW-0156">Chromatin regulator</keyword>
<dbReference type="Gene3D" id="1.20.920.10">
    <property type="entry name" value="Bromodomain-like"/>
    <property type="match status" value="1"/>
</dbReference>
<dbReference type="InterPro" id="IPR037800">
    <property type="entry name" value="GCN5"/>
</dbReference>
<keyword evidence="7 12" id="KW-0103">Bromodomain</keyword>
<evidence type="ECO:0000256" key="9">
    <source>
        <dbReference type="ARBA" id="ARBA00023163"/>
    </source>
</evidence>
<evidence type="ECO:0000256" key="6">
    <source>
        <dbReference type="ARBA" id="ARBA00023015"/>
    </source>
</evidence>
<dbReference type="PROSITE" id="PS51186">
    <property type="entry name" value="GNAT"/>
    <property type="match status" value="1"/>
</dbReference>
<evidence type="ECO:0000256" key="11">
    <source>
        <dbReference type="ARBA" id="ARBA00023315"/>
    </source>
</evidence>
<keyword evidence="10" id="KW-0539">Nucleus</keyword>
<evidence type="ECO:0000256" key="12">
    <source>
        <dbReference type="PROSITE-ProRule" id="PRU00035"/>
    </source>
</evidence>
<dbReference type="InterPro" id="IPR000182">
    <property type="entry name" value="GNAT_dom"/>
</dbReference>
<evidence type="ECO:0000313" key="16">
    <source>
        <dbReference type="EMBL" id="CAD9236808.1"/>
    </source>
</evidence>
<evidence type="ECO:0000256" key="13">
    <source>
        <dbReference type="SAM" id="MobiDB-lite"/>
    </source>
</evidence>
<dbReference type="InterPro" id="IPR018359">
    <property type="entry name" value="Bromodomain_CS"/>
</dbReference>
<dbReference type="Gene3D" id="3.40.630.30">
    <property type="match status" value="1"/>
</dbReference>
<reference evidence="17" key="1">
    <citation type="submission" date="2021-01" db="EMBL/GenBank/DDBJ databases">
        <authorList>
            <person name="Corre E."/>
            <person name="Pelletier E."/>
            <person name="Niang G."/>
            <person name="Scheremetjew M."/>
            <person name="Finn R."/>
            <person name="Kale V."/>
            <person name="Holt S."/>
            <person name="Cochrane G."/>
            <person name="Meng A."/>
            <person name="Brown T."/>
            <person name="Cohen L."/>
        </authorList>
    </citation>
    <scope>NUCLEOTIDE SEQUENCE</scope>
    <source>
        <strain evidence="17">SAG 36.94</strain>
    </source>
</reference>
<dbReference type="PRINTS" id="PR00503">
    <property type="entry name" value="BROMODOMAIN"/>
</dbReference>
<feature type="domain" description="Bromo" evidence="14">
    <location>
        <begin position="406"/>
        <end position="479"/>
    </location>
</feature>
<keyword evidence="11" id="KW-0012">Acyltransferase</keyword>
<gene>
    <name evidence="16" type="ORF">CCAE0312_LOCUS8905</name>
    <name evidence="17" type="ORF">CCAE0312_LOCUS8906</name>
</gene>
<dbReference type="GO" id="GO:0005634">
    <property type="term" value="C:nucleus"/>
    <property type="evidence" value="ECO:0007669"/>
    <property type="project" value="UniProtKB-SubCell"/>
</dbReference>
<keyword evidence="4" id="KW-0808">Transferase</keyword>
<keyword evidence="6" id="KW-0805">Transcription regulation</keyword>
<accession>A0A6T6CJQ9</accession>
<evidence type="ECO:0000259" key="14">
    <source>
        <dbReference type="PROSITE" id="PS50014"/>
    </source>
</evidence>
<comment type="subcellular location">
    <subcellularLocation>
        <location evidence="1">Nucleus</location>
    </subcellularLocation>
</comment>
<dbReference type="PROSITE" id="PS50014">
    <property type="entry name" value="BROMODOMAIN_2"/>
    <property type="match status" value="1"/>
</dbReference>
<evidence type="ECO:0000256" key="8">
    <source>
        <dbReference type="ARBA" id="ARBA00023159"/>
    </source>
</evidence>
<evidence type="ECO:0000256" key="1">
    <source>
        <dbReference type="ARBA" id="ARBA00004123"/>
    </source>
</evidence>
<proteinExistence type="inferred from homology"/>
<dbReference type="AlphaFoldDB" id="A0A6T6CJQ9"/>
<evidence type="ECO:0000313" key="17">
    <source>
        <dbReference type="EMBL" id="CAD9236809.1"/>
    </source>
</evidence>
<dbReference type="Pfam" id="PF00439">
    <property type="entry name" value="Bromodomain"/>
    <property type="match status" value="1"/>
</dbReference>
<evidence type="ECO:0000256" key="10">
    <source>
        <dbReference type="ARBA" id="ARBA00023242"/>
    </source>
</evidence>
<dbReference type="GO" id="GO:0000123">
    <property type="term" value="C:histone acetyltransferase complex"/>
    <property type="evidence" value="ECO:0007669"/>
    <property type="project" value="TreeGrafter"/>
</dbReference>
<feature type="compositionally biased region" description="Basic and acidic residues" evidence="13">
    <location>
        <begin position="25"/>
        <end position="42"/>
    </location>
</feature>
<dbReference type="CDD" id="cd04301">
    <property type="entry name" value="NAT_SF"/>
    <property type="match status" value="1"/>
</dbReference>
<sequence length="493" mass="55304">MGKRKTRSDDEVDEYSGDVGIDEGMEVKDEDAGNGEMKKEEMLLVGKEEEDGKEDVLGKASESKQKRERTDDDEKDESGSVEAGAEQTDPAADEVFRIEPICKVPPAREPRIPPPGAWAQSTDDILGPDSQHNYVQRWRKMSDAEKNGTVIFKVVRNDNKRESMVYLLGLKNVFVKQLPNMPKPYVTRLVMDRKHESVALLNRGPSGELQVMGGCCYRPFPQQKFGEIAFLAISHVQQVQGYGTRLMAQTKERSKAIGLTHLLTCADNAAVPYFKKQGFSKKITLPMEAWQGYIKDYEGVTLMECKLHPKIDYLNVPLLLKAQKMALIEKLREVSNCHIVFPGIDVKAKGGIDIEDIPGIKEIGLKNIRGHGFQGSRSGAASVAARDPAARQALQKLLQSILTQIKNHNSAWPFLQPVNAAETGAVDYYDVIKNPIDLQTIQERLDLGWYYITKEIFVADLKRMVANCIQYNGKGHYITDLALSLEKFFMQKL</sequence>
<evidence type="ECO:0000256" key="4">
    <source>
        <dbReference type="ARBA" id="ARBA00022679"/>
    </source>
</evidence>
<keyword evidence="8" id="KW-0010">Activator</keyword>
<dbReference type="Pfam" id="PF00583">
    <property type="entry name" value="Acetyltransf_1"/>
    <property type="match status" value="1"/>
</dbReference>
<comment type="similarity">
    <text evidence="2">Belongs to the acetyltransferase family. GCN5 subfamily.</text>
</comment>
<dbReference type="InterPro" id="IPR036427">
    <property type="entry name" value="Bromodomain-like_sf"/>
</dbReference>
<evidence type="ECO:0000259" key="15">
    <source>
        <dbReference type="PROSITE" id="PS51186"/>
    </source>
</evidence>
<dbReference type="SUPFAM" id="SSF55729">
    <property type="entry name" value="Acyl-CoA N-acyltransferases (Nat)"/>
    <property type="match status" value="1"/>
</dbReference>
<feature type="compositionally biased region" description="Basic and acidic residues" evidence="13">
    <location>
        <begin position="54"/>
        <end position="72"/>
    </location>
</feature>
<organism evidence="17">
    <name type="scientific">Compsopogon caeruleus</name>
    <dbReference type="NCBI Taxonomy" id="31354"/>
    <lineage>
        <taxon>Eukaryota</taxon>
        <taxon>Rhodophyta</taxon>
        <taxon>Compsopogonophyceae</taxon>
        <taxon>Compsopogonales</taxon>
        <taxon>Compsopogonaceae</taxon>
        <taxon>Compsopogon</taxon>
    </lineage>
</organism>
<dbReference type="EMBL" id="HBGH01016060">
    <property type="protein sequence ID" value="CAD9236808.1"/>
    <property type="molecule type" value="Transcribed_RNA"/>
</dbReference>
<dbReference type="GO" id="GO:0010484">
    <property type="term" value="F:histone H3 acetyltransferase activity"/>
    <property type="evidence" value="ECO:0007669"/>
    <property type="project" value="TreeGrafter"/>
</dbReference>
<dbReference type="GO" id="GO:0045944">
    <property type="term" value="P:positive regulation of transcription by RNA polymerase II"/>
    <property type="evidence" value="ECO:0007669"/>
    <property type="project" value="TreeGrafter"/>
</dbReference>
<dbReference type="PROSITE" id="PS00633">
    <property type="entry name" value="BROMODOMAIN_1"/>
    <property type="match status" value="1"/>
</dbReference>